<protein>
    <recommendedName>
        <fullName evidence="3">Glycosyltransferase</fullName>
    </recommendedName>
</protein>
<dbReference type="RefSeq" id="WP_259663625.1">
    <property type="nucleotide sequence ID" value="NZ_AP024613.1"/>
</dbReference>
<evidence type="ECO:0000313" key="1">
    <source>
        <dbReference type="EMBL" id="BCV44459.1"/>
    </source>
</evidence>
<proteinExistence type="predicted"/>
<dbReference type="Pfam" id="PF13692">
    <property type="entry name" value="Glyco_trans_1_4"/>
    <property type="match status" value="1"/>
</dbReference>
<accession>A0AAD1K7W3</accession>
<evidence type="ECO:0008006" key="3">
    <source>
        <dbReference type="Google" id="ProtNLM"/>
    </source>
</evidence>
<dbReference type="EMBL" id="AP024613">
    <property type="protein sequence ID" value="BCV44459.1"/>
    <property type="molecule type" value="Genomic_DNA"/>
</dbReference>
<name>A0AAD1K7W3_9GAMM</name>
<dbReference type="SUPFAM" id="SSF53756">
    <property type="entry name" value="UDP-Glycosyltransferase/glycogen phosphorylase"/>
    <property type="match status" value="1"/>
</dbReference>
<dbReference type="Proteomes" id="UP000825078">
    <property type="component" value="Chromosome"/>
</dbReference>
<dbReference type="Gene3D" id="3.40.50.2000">
    <property type="entry name" value="Glycogen Phosphorylase B"/>
    <property type="match status" value="1"/>
</dbReference>
<evidence type="ECO:0000313" key="2">
    <source>
        <dbReference type="Proteomes" id="UP000825078"/>
    </source>
</evidence>
<reference evidence="1" key="1">
    <citation type="submission" date="2021-05" db="EMBL/GenBank/DDBJ databases">
        <title>Molecular characterization for Shewanella algae harboring chromosomal blaOXA-55-like strains isolated from clinical and environment sample.</title>
        <authorList>
            <person name="Ohama Y."/>
            <person name="Aoki K."/>
            <person name="Harada S."/>
            <person name="Moriya K."/>
            <person name="Ishii Y."/>
            <person name="Tateda K."/>
        </authorList>
    </citation>
    <scope>NUCLEOTIDE SEQUENCE</scope>
    <source>
        <strain evidence="1">TUM17379</strain>
    </source>
</reference>
<sequence>MTDAISMNYERVNCLAKSTSLKTLVYSIEQERLKKYEQHSALVFDTSILVSQYDKDYLFAECSPEYNKVIVCSNGVDLSNLNYYPCFNSKQLVFIGNLYSVQNVDAAFWFAKNVIPLLRQHGEYTFKLIGRIRNTDRLRFNDLEGVIVTGSVESISDSARESLAGICSVRLGAGVQNKILEYMALGLPVITSSIGLEGIEAIPDKEILVADEPSEYVEAILKLANDESMHKQYAEAGLFIC</sequence>
<organism evidence="1 2">
    <name type="scientific">Shewanella algae</name>
    <dbReference type="NCBI Taxonomy" id="38313"/>
    <lineage>
        <taxon>Bacteria</taxon>
        <taxon>Pseudomonadati</taxon>
        <taxon>Pseudomonadota</taxon>
        <taxon>Gammaproteobacteria</taxon>
        <taxon>Alteromonadales</taxon>
        <taxon>Shewanellaceae</taxon>
        <taxon>Shewanella</taxon>
    </lineage>
</organism>
<gene>
    <name evidence="1" type="ORF">TUM17379_14770</name>
</gene>
<dbReference type="AlphaFoldDB" id="A0AAD1K7W3"/>